<keyword evidence="2" id="KW-1185">Reference proteome</keyword>
<dbReference type="Proteomes" id="UP000054558">
    <property type="component" value="Unassembled WGS sequence"/>
</dbReference>
<evidence type="ECO:0000313" key="1">
    <source>
        <dbReference type="EMBL" id="GAQ89053.1"/>
    </source>
</evidence>
<name>A0A1Y1IEL9_KLENI</name>
<dbReference type="OrthoDB" id="10254482at2759"/>
<dbReference type="EMBL" id="DF237432">
    <property type="protein sequence ID" value="GAQ89053.1"/>
    <property type="molecule type" value="Genomic_DNA"/>
</dbReference>
<protein>
    <submittedName>
        <fullName evidence="1">Uncharacterized protein</fullName>
    </submittedName>
</protein>
<accession>A0A1Y1IEL9</accession>
<gene>
    <name evidence="1" type="ORF">KFL_004830040</name>
</gene>
<dbReference type="STRING" id="105231.A0A1Y1IEL9"/>
<sequence length="342" mass="39355">MIDNISFCVTSDNRVSRAYGGGICSILSRTGRHLASLLLAVQLAGRNFAKHLWQSDRLNLKKVSAFRPRDRDLKFATLVQAAIKLIDLRVGAKMNHNMLTERALRDVFSTTSYISIGTKDAPLNYGEQHENYRSCYKGKQFLTQPPKEGKTVDTYFDKKHLWIADGAKYEDKITYRGQEKKVGFWTGDFMKRDEFTSTIRVEQYRTQLRQEIKVTKKALENLQGTEAHARLQALQSELASTYGKEEKSRFEGPEYLFDVGREAVTEACTKCHRDTFYCPHRAAYCNNNTEIEKRTGGYRTAYADIGLTAKTQNYAKPEYARKPVIRETLFRKTNVFFEPKEN</sequence>
<reference evidence="1 2" key="1">
    <citation type="journal article" date="2014" name="Nat. Commun.">
        <title>Klebsormidium flaccidum genome reveals primary factors for plant terrestrial adaptation.</title>
        <authorList>
            <person name="Hori K."/>
            <person name="Maruyama F."/>
            <person name="Fujisawa T."/>
            <person name="Togashi T."/>
            <person name="Yamamoto N."/>
            <person name="Seo M."/>
            <person name="Sato S."/>
            <person name="Yamada T."/>
            <person name="Mori H."/>
            <person name="Tajima N."/>
            <person name="Moriyama T."/>
            <person name="Ikeuchi M."/>
            <person name="Watanabe M."/>
            <person name="Wada H."/>
            <person name="Kobayashi K."/>
            <person name="Saito M."/>
            <person name="Masuda T."/>
            <person name="Sasaki-Sekimoto Y."/>
            <person name="Mashiguchi K."/>
            <person name="Awai K."/>
            <person name="Shimojima M."/>
            <person name="Masuda S."/>
            <person name="Iwai M."/>
            <person name="Nobusawa T."/>
            <person name="Narise T."/>
            <person name="Kondo S."/>
            <person name="Saito H."/>
            <person name="Sato R."/>
            <person name="Murakawa M."/>
            <person name="Ihara Y."/>
            <person name="Oshima-Yamada Y."/>
            <person name="Ohtaka K."/>
            <person name="Satoh M."/>
            <person name="Sonobe K."/>
            <person name="Ishii M."/>
            <person name="Ohtani R."/>
            <person name="Kanamori-Sato M."/>
            <person name="Honoki R."/>
            <person name="Miyazaki D."/>
            <person name="Mochizuki H."/>
            <person name="Umetsu J."/>
            <person name="Higashi K."/>
            <person name="Shibata D."/>
            <person name="Kamiya Y."/>
            <person name="Sato N."/>
            <person name="Nakamura Y."/>
            <person name="Tabata S."/>
            <person name="Ida S."/>
            <person name="Kurokawa K."/>
            <person name="Ohta H."/>
        </authorList>
    </citation>
    <scope>NUCLEOTIDE SEQUENCE [LARGE SCALE GENOMIC DNA]</scope>
    <source>
        <strain evidence="1 2">NIES-2285</strain>
    </source>
</reference>
<organism evidence="1 2">
    <name type="scientific">Klebsormidium nitens</name>
    <name type="common">Green alga</name>
    <name type="synonym">Ulothrix nitens</name>
    <dbReference type="NCBI Taxonomy" id="105231"/>
    <lineage>
        <taxon>Eukaryota</taxon>
        <taxon>Viridiplantae</taxon>
        <taxon>Streptophyta</taxon>
        <taxon>Klebsormidiophyceae</taxon>
        <taxon>Klebsormidiales</taxon>
        <taxon>Klebsormidiaceae</taxon>
        <taxon>Klebsormidium</taxon>
    </lineage>
</organism>
<dbReference type="OMA" id="TIRTEQW"/>
<dbReference type="AlphaFoldDB" id="A0A1Y1IEL9"/>
<proteinExistence type="predicted"/>
<evidence type="ECO:0000313" key="2">
    <source>
        <dbReference type="Proteomes" id="UP000054558"/>
    </source>
</evidence>